<reference evidence="3" key="1">
    <citation type="journal article" date="2019" name="Int. J. Syst. Evol. Microbiol.">
        <title>The Global Catalogue of Microorganisms (GCM) 10K type strain sequencing project: providing services to taxonomists for standard genome sequencing and annotation.</title>
        <authorList>
            <consortium name="The Broad Institute Genomics Platform"/>
            <consortium name="The Broad Institute Genome Sequencing Center for Infectious Disease"/>
            <person name="Wu L."/>
            <person name="Ma J."/>
        </authorList>
    </citation>
    <scope>NUCLEOTIDE SEQUENCE [LARGE SCALE GENOMIC DNA]</scope>
    <source>
        <strain evidence="3">IBRC-M 10987</strain>
    </source>
</reference>
<protein>
    <recommendedName>
        <fullName evidence="1">YhfM-like domain-containing protein</fullName>
    </recommendedName>
</protein>
<dbReference type="InterPro" id="IPR058780">
    <property type="entry name" value="YhfM-like_dom"/>
</dbReference>
<dbReference type="Pfam" id="PF26353">
    <property type="entry name" value="YhfM"/>
    <property type="match status" value="1"/>
</dbReference>
<sequence length="142" mass="16014">MRWLVAASVWVLTLTVILTGCSKEPVLDVEQIADVRLTCIQSCLEDERKPFTERIFDDGQSIAAFARAVNEAEEMAGAIDYGAYFQMTVQLDNGNSREFHLNIQRTEEEQNGLLVRLENTNVGYRIPAGLSESLEEIIYDQP</sequence>
<organism evidence="2 3">
    <name type="scientific">Paenibacillus xanthanilyticus</name>
    <dbReference type="NCBI Taxonomy" id="1783531"/>
    <lineage>
        <taxon>Bacteria</taxon>
        <taxon>Bacillati</taxon>
        <taxon>Bacillota</taxon>
        <taxon>Bacilli</taxon>
        <taxon>Bacillales</taxon>
        <taxon>Paenibacillaceae</taxon>
        <taxon>Paenibacillus</taxon>
    </lineage>
</organism>
<feature type="domain" description="YhfM-like" evidence="1">
    <location>
        <begin position="50"/>
        <end position="139"/>
    </location>
</feature>
<evidence type="ECO:0000259" key="1">
    <source>
        <dbReference type="Pfam" id="PF26353"/>
    </source>
</evidence>
<dbReference type="RefSeq" id="WP_377720597.1">
    <property type="nucleotide sequence ID" value="NZ_JBHSAM010000028.1"/>
</dbReference>
<evidence type="ECO:0000313" key="3">
    <source>
        <dbReference type="Proteomes" id="UP001595715"/>
    </source>
</evidence>
<gene>
    <name evidence="2" type="ORF">ACFOZ8_20375</name>
</gene>
<name>A0ABV8K7J2_9BACL</name>
<comment type="caution">
    <text evidence="2">The sequence shown here is derived from an EMBL/GenBank/DDBJ whole genome shotgun (WGS) entry which is preliminary data.</text>
</comment>
<dbReference type="EMBL" id="JBHSAM010000028">
    <property type="protein sequence ID" value="MFC4102012.1"/>
    <property type="molecule type" value="Genomic_DNA"/>
</dbReference>
<keyword evidence="3" id="KW-1185">Reference proteome</keyword>
<proteinExistence type="predicted"/>
<dbReference type="Proteomes" id="UP001595715">
    <property type="component" value="Unassembled WGS sequence"/>
</dbReference>
<dbReference type="PROSITE" id="PS51257">
    <property type="entry name" value="PROKAR_LIPOPROTEIN"/>
    <property type="match status" value="1"/>
</dbReference>
<evidence type="ECO:0000313" key="2">
    <source>
        <dbReference type="EMBL" id="MFC4102012.1"/>
    </source>
</evidence>
<accession>A0ABV8K7J2</accession>